<dbReference type="EMBL" id="JBBDGM010000011">
    <property type="protein sequence ID" value="MEJ1089163.1"/>
    <property type="molecule type" value="Genomic_DNA"/>
</dbReference>
<dbReference type="RefSeq" id="WP_337332815.1">
    <property type="nucleotide sequence ID" value="NZ_JBBDGM010000011.1"/>
</dbReference>
<organism evidence="1 2">
    <name type="scientific">Microbacterium bandirmense</name>
    <dbReference type="NCBI Taxonomy" id="3122050"/>
    <lineage>
        <taxon>Bacteria</taxon>
        <taxon>Bacillati</taxon>
        <taxon>Actinomycetota</taxon>
        <taxon>Actinomycetes</taxon>
        <taxon>Micrococcales</taxon>
        <taxon>Microbacteriaceae</taxon>
        <taxon>Microbacterium</taxon>
    </lineage>
</organism>
<evidence type="ECO:0000313" key="1">
    <source>
        <dbReference type="EMBL" id="MEJ1089163.1"/>
    </source>
</evidence>
<proteinExistence type="predicted"/>
<evidence type="ECO:0000313" key="2">
    <source>
        <dbReference type="Proteomes" id="UP001371224"/>
    </source>
</evidence>
<protein>
    <submittedName>
        <fullName evidence="1">Uncharacterized protein</fullName>
    </submittedName>
</protein>
<reference evidence="1 2" key="1">
    <citation type="submission" date="2024-02" db="EMBL/GenBank/DDBJ databases">
        <authorList>
            <person name="Saticioglu I.B."/>
        </authorList>
    </citation>
    <scope>NUCLEOTIDE SEQUENCE [LARGE SCALE GENOMIC DNA]</scope>
    <source>
        <strain evidence="1 2">Mu-80</strain>
    </source>
</reference>
<accession>A0ABU8LEN8</accession>
<keyword evidence="2" id="KW-1185">Reference proteome</keyword>
<name>A0ABU8LEN8_9MICO</name>
<dbReference type="Proteomes" id="UP001371224">
    <property type="component" value="Unassembled WGS sequence"/>
</dbReference>
<gene>
    <name evidence="1" type="ORF">WDU99_12650</name>
</gene>
<sequence length="135" mass="14574">MHPWWAQGVTVGYERITGIRLPGQMPDGSFTVSRSRTLPGTVAATRDLMLDDGARAELLPGLRSTLRSSPTAKQLRFDLVDDASGEASGVLAVSIDEAKSGVKLVITHERLPSIAAADVWKSFWGDWVTDLELPG</sequence>
<comment type="caution">
    <text evidence="1">The sequence shown here is derived from an EMBL/GenBank/DDBJ whole genome shotgun (WGS) entry which is preliminary data.</text>
</comment>